<protein>
    <submittedName>
        <fullName evidence="9">Major facilitator superfamily domain-containing protein</fullName>
    </submittedName>
</protein>
<evidence type="ECO:0000313" key="10">
    <source>
        <dbReference type="Proteomes" id="UP001182556"/>
    </source>
</evidence>
<dbReference type="PROSITE" id="PS50850">
    <property type="entry name" value="MFS"/>
    <property type="match status" value="1"/>
</dbReference>
<comment type="caution">
    <text evidence="9">The sequence shown here is derived from an EMBL/GenBank/DDBJ whole genome shotgun (WGS) entry which is preliminary data.</text>
</comment>
<feature type="compositionally biased region" description="Basic and acidic residues" evidence="6">
    <location>
        <begin position="515"/>
        <end position="532"/>
    </location>
</feature>
<feature type="transmembrane region" description="Helical" evidence="7">
    <location>
        <begin position="154"/>
        <end position="175"/>
    </location>
</feature>
<name>A0AAD9CY80_PAPLA</name>
<feature type="transmembrane region" description="Helical" evidence="7">
    <location>
        <begin position="492"/>
        <end position="510"/>
    </location>
</feature>
<feature type="transmembrane region" description="Helical" evidence="7">
    <location>
        <begin position="57"/>
        <end position="81"/>
    </location>
</feature>
<feature type="transmembrane region" description="Helical" evidence="7">
    <location>
        <begin position="357"/>
        <end position="377"/>
    </location>
</feature>
<evidence type="ECO:0000256" key="7">
    <source>
        <dbReference type="SAM" id="Phobius"/>
    </source>
</evidence>
<feature type="region of interest" description="Disordered" evidence="6">
    <location>
        <begin position="515"/>
        <end position="539"/>
    </location>
</feature>
<feature type="transmembrane region" description="Helical" evidence="7">
    <location>
        <begin position="419"/>
        <end position="443"/>
    </location>
</feature>
<gene>
    <name evidence="9" type="ORF">DB88DRAFT_438390</name>
</gene>
<feature type="transmembrane region" description="Helical" evidence="7">
    <location>
        <begin position="389"/>
        <end position="407"/>
    </location>
</feature>
<dbReference type="PANTHER" id="PTHR42718:SF9">
    <property type="entry name" value="MAJOR FACILITATOR SUPERFAMILY MULTIDRUG TRANSPORTER MFSC"/>
    <property type="match status" value="1"/>
</dbReference>
<keyword evidence="10" id="KW-1185">Reference proteome</keyword>
<comment type="subcellular location">
    <subcellularLocation>
        <location evidence="1">Membrane</location>
        <topology evidence="1">Multi-pass membrane protein</topology>
    </subcellularLocation>
</comment>
<feature type="domain" description="Major facilitator superfamily (MFS) profile" evidence="8">
    <location>
        <begin position="58"/>
        <end position="515"/>
    </location>
</feature>
<dbReference type="Pfam" id="PF07690">
    <property type="entry name" value="MFS_1"/>
    <property type="match status" value="1"/>
</dbReference>
<feature type="transmembrane region" description="Helical" evidence="7">
    <location>
        <begin position="285"/>
        <end position="304"/>
    </location>
</feature>
<feature type="compositionally biased region" description="Polar residues" evidence="6">
    <location>
        <begin position="1"/>
        <end position="15"/>
    </location>
</feature>
<feature type="transmembrane region" description="Helical" evidence="7">
    <location>
        <begin position="450"/>
        <end position="472"/>
    </location>
</feature>
<dbReference type="InterPro" id="IPR020846">
    <property type="entry name" value="MFS_dom"/>
</dbReference>
<dbReference type="Gene3D" id="1.20.1250.20">
    <property type="entry name" value="MFS general substrate transporter like domains"/>
    <property type="match status" value="2"/>
</dbReference>
<feature type="transmembrane region" description="Helical" evidence="7">
    <location>
        <begin position="316"/>
        <end position="337"/>
    </location>
</feature>
<dbReference type="AlphaFoldDB" id="A0AAD9CY80"/>
<keyword evidence="4 7" id="KW-1133">Transmembrane helix</keyword>
<dbReference type="GO" id="GO:0016020">
    <property type="term" value="C:membrane"/>
    <property type="evidence" value="ECO:0007669"/>
    <property type="project" value="UniProtKB-SubCell"/>
</dbReference>
<accession>A0AAD9CY80</accession>
<keyword evidence="5 7" id="KW-0472">Membrane</keyword>
<feature type="transmembrane region" description="Helical" evidence="7">
    <location>
        <begin position="123"/>
        <end position="142"/>
    </location>
</feature>
<dbReference type="GO" id="GO:0022857">
    <property type="term" value="F:transmembrane transporter activity"/>
    <property type="evidence" value="ECO:0007669"/>
    <property type="project" value="InterPro"/>
</dbReference>
<evidence type="ECO:0000313" key="9">
    <source>
        <dbReference type="EMBL" id="KAK1924287.1"/>
    </source>
</evidence>
<evidence type="ECO:0000256" key="5">
    <source>
        <dbReference type="ARBA" id="ARBA00023136"/>
    </source>
</evidence>
<evidence type="ECO:0000259" key="8">
    <source>
        <dbReference type="PROSITE" id="PS50850"/>
    </source>
</evidence>
<organism evidence="9 10">
    <name type="scientific">Papiliotrema laurentii</name>
    <name type="common">Cryptococcus laurentii</name>
    <dbReference type="NCBI Taxonomy" id="5418"/>
    <lineage>
        <taxon>Eukaryota</taxon>
        <taxon>Fungi</taxon>
        <taxon>Dikarya</taxon>
        <taxon>Basidiomycota</taxon>
        <taxon>Agaricomycotina</taxon>
        <taxon>Tremellomycetes</taxon>
        <taxon>Tremellales</taxon>
        <taxon>Rhynchogastremaceae</taxon>
        <taxon>Papiliotrema</taxon>
    </lineage>
</organism>
<keyword evidence="2" id="KW-0813">Transport</keyword>
<dbReference type="InterPro" id="IPR036259">
    <property type="entry name" value="MFS_trans_sf"/>
</dbReference>
<proteinExistence type="predicted"/>
<evidence type="ECO:0000256" key="1">
    <source>
        <dbReference type="ARBA" id="ARBA00004141"/>
    </source>
</evidence>
<evidence type="ECO:0000256" key="4">
    <source>
        <dbReference type="ARBA" id="ARBA00022989"/>
    </source>
</evidence>
<evidence type="ECO:0000256" key="2">
    <source>
        <dbReference type="ARBA" id="ARBA00022448"/>
    </source>
</evidence>
<evidence type="ECO:0000256" key="6">
    <source>
        <dbReference type="SAM" id="MobiDB-lite"/>
    </source>
</evidence>
<feature type="transmembrane region" description="Helical" evidence="7">
    <location>
        <begin position="93"/>
        <end position="111"/>
    </location>
</feature>
<keyword evidence="3 7" id="KW-0812">Transmembrane</keyword>
<dbReference type="EMBL" id="JAODAN010000005">
    <property type="protein sequence ID" value="KAK1924287.1"/>
    <property type="molecule type" value="Genomic_DNA"/>
</dbReference>
<dbReference type="PANTHER" id="PTHR42718">
    <property type="entry name" value="MAJOR FACILITATOR SUPERFAMILY MULTIDRUG TRANSPORTER MFSC"/>
    <property type="match status" value="1"/>
</dbReference>
<reference evidence="9" key="1">
    <citation type="submission" date="2023-02" db="EMBL/GenBank/DDBJ databases">
        <title>Identification and recombinant expression of a fungal hydrolase from Papiliotrema laurentii that hydrolyzes apple cutin and clears colloidal polyester polyurethane.</title>
        <authorList>
            <consortium name="DOE Joint Genome Institute"/>
            <person name="Roman V.A."/>
            <person name="Bojanowski C."/>
            <person name="Crable B.R."/>
            <person name="Wagner D.N."/>
            <person name="Hung C.S."/>
            <person name="Nadeau L.J."/>
            <person name="Schratz L."/>
            <person name="Haridas S."/>
            <person name="Pangilinan J."/>
            <person name="Lipzen A."/>
            <person name="Na H."/>
            <person name="Yan M."/>
            <person name="Ng V."/>
            <person name="Grigoriev I.V."/>
            <person name="Spatafora J.W."/>
            <person name="Barlow D."/>
            <person name="Biffinger J."/>
            <person name="Kelley-Loughnane N."/>
            <person name="Varaljay V.A."/>
            <person name="Crookes-Goodson W.J."/>
        </authorList>
    </citation>
    <scope>NUCLEOTIDE SEQUENCE</scope>
    <source>
        <strain evidence="9">5307AH</strain>
    </source>
</reference>
<feature type="transmembrane region" description="Helical" evidence="7">
    <location>
        <begin position="187"/>
        <end position="207"/>
    </location>
</feature>
<dbReference type="SUPFAM" id="SSF103473">
    <property type="entry name" value="MFS general substrate transporter"/>
    <property type="match status" value="1"/>
</dbReference>
<feature type="region of interest" description="Disordered" evidence="6">
    <location>
        <begin position="1"/>
        <end position="38"/>
    </location>
</feature>
<feature type="transmembrane region" description="Helical" evidence="7">
    <location>
        <begin position="213"/>
        <end position="233"/>
    </location>
</feature>
<dbReference type="Proteomes" id="UP001182556">
    <property type="component" value="Unassembled WGS sequence"/>
</dbReference>
<sequence>MSEPQSVKSPSTIAPSSVGEAEAQTAPKEKVEVAPTPGPHEHGVHPLAQLGNARKNFLLFIFAISTFVDVCNVSGVAIAVAQVGMDTKLGISQLVWIITSYSLCFAAFLLFGGRLSDLFPAKIVFIGGFFGLGIFSLVNSFVTSNKYGFLVLRGLGGIAGSMTIPSAYHLTVNMFPDPTTQQAKLSLLGLAGAVGNVLGLVLAGITMLANYRWFFRVIAILCILFSIITYFILPYTKSAYSKGSDRTPRWKRLDIIGVVIMMGALICFILALTQGPIDGWSSASFIAPFVISFPLAIVFFVWEARIPPLSAVLPSSVWKITNIIISSLVVLYPFAFWATSQLQYATYWQEVMHWSPIHVAAAMLPQGIIALFVGGLAQAVPQIITRPRITIPIGAALIIAGEILQIYSDGGHGKDYWRFVFPAFLLGSSGAVLSYFASAINLISYCPPEMAGVAGAWTQVLAQVGGAVVLAVQAGLQTDNLADWRKSSGRAYWFMVAWVAVLAIQYVIFYKKPGTPEEEHERSRQRIRESGKGEGVLAE</sequence>
<evidence type="ECO:0000256" key="3">
    <source>
        <dbReference type="ARBA" id="ARBA00022692"/>
    </source>
</evidence>
<feature type="transmembrane region" description="Helical" evidence="7">
    <location>
        <begin position="253"/>
        <end position="273"/>
    </location>
</feature>
<dbReference type="InterPro" id="IPR011701">
    <property type="entry name" value="MFS"/>
</dbReference>